<evidence type="ECO:0000259" key="7">
    <source>
        <dbReference type="Pfam" id="PF08240"/>
    </source>
</evidence>
<reference evidence="8" key="1">
    <citation type="submission" date="2022-11" db="EMBL/GenBank/DDBJ databases">
        <authorList>
            <person name="Petersen C."/>
        </authorList>
    </citation>
    <scope>NUCLEOTIDE SEQUENCE</scope>
    <source>
        <strain evidence="8">IBT 29864</strain>
    </source>
</reference>
<evidence type="ECO:0000256" key="1">
    <source>
        <dbReference type="ARBA" id="ARBA00001947"/>
    </source>
</evidence>
<dbReference type="Pfam" id="PF00107">
    <property type="entry name" value="ADH_zinc_N"/>
    <property type="match status" value="1"/>
</dbReference>
<evidence type="ECO:0000256" key="4">
    <source>
        <dbReference type="ARBA" id="ARBA00022833"/>
    </source>
</evidence>
<reference evidence="8" key="2">
    <citation type="journal article" date="2023" name="IMA Fungus">
        <title>Comparative genomic study of the Penicillium genus elucidates a diverse pangenome and 15 lateral gene transfer events.</title>
        <authorList>
            <person name="Petersen C."/>
            <person name="Sorensen T."/>
            <person name="Nielsen M.R."/>
            <person name="Sondergaard T.E."/>
            <person name="Sorensen J.L."/>
            <person name="Fitzpatrick D.A."/>
            <person name="Frisvad J.C."/>
            <person name="Nielsen K.L."/>
        </authorList>
    </citation>
    <scope>NUCLEOTIDE SEQUENCE</scope>
    <source>
        <strain evidence="8">IBT 29864</strain>
    </source>
</reference>
<dbReference type="AlphaFoldDB" id="A0A9W9SG44"/>
<evidence type="ECO:0000256" key="5">
    <source>
        <dbReference type="ARBA" id="ARBA00023027"/>
    </source>
</evidence>
<keyword evidence="5" id="KW-0520">NAD</keyword>
<dbReference type="SUPFAM" id="SSF51735">
    <property type="entry name" value="NAD(P)-binding Rossmann-fold domains"/>
    <property type="match status" value="1"/>
</dbReference>
<gene>
    <name evidence="8" type="ORF">N7496_005416</name>
</gene>
<evidence type="ECO:0000313" key="8">
    <source>
        <dbReference type="EMBL" id="KAJ5378007.1"/>
    </source>
</evidence>
<dbReference type="Gene3D" id="3.90.180.10">
    <property type="entry name" value="Medium-chain alcohol dehydrogenases, catalytic domain"/>
    <property type="match status" value="1"/>
</dbReference>
<dbReference type="SUPFAM" id="SSF50129">
    <property type="entry name" value="GroES-like"/>
    <property type="match status" value="1"/>
</dbReference>
<keyword evidence="3" id="KW-0479">Metal-binding</keyword>
<dbReference type="GeneID" id="81437524"/>
<dbReference type="PANTHER" id="PTHR42813">
    <property type="entry name" value="ZINC-TYPE ALCOHOL DEHYDROGENASE-LIKE"/>
    <property type="match status" value="1"/>
</dbReference>
<comment type="cofactor">
    <cofactor evidence="1">
        <name>Zn(2+)</name>
        <dbReference type="ChEBI" id="CHEBI:29105"/>
    </cofactor>
</comment>
<evidence type="ECO:0000259" key="6">
    <source>
        <dbReference type="Pfam" id="PF00107"/>
    </source>
</evidence>
<dbReference type="InterPro" id="IPR013149">
    <property type="entry name" value="ADH-like_C"/>
</dbReference>
<comment type="caution">
    <text evidence="8">The sequence shown here is derived from an EMBL/GenBank/DDBJ whole genome shotgun (WGS) entry which is preliminary data.</text>
</comment>
<dbReference type="InterPro" id="IPR036291">
    <property type="entry name" value="NAD(P)-bd_dom_sf"/>
</dbReference>
<evidence type="ECO:0000256" key="3">
    <source>
        <dbReference type="ARBA" id="ARBA00022723"/>
    </source>
</evidence>
<dbReference type="OrthoDB" id="256333at2759"/>
<name>A0A9W9SG44_9EURO</name>
<evidence type="ECO:0000256" key="2">
    <source>
        <dbReference type="ARBA" id="ARBA00008072"/>
    </source>
</evidence>
<dbReference type="PANTHER" id="PTHR42813:SF3">
    <property type="entry name" value="GLUTATHIONE-INDEPENDENT FORMALDEHYDE DEHYDROGENASE"/>
    <property type="match status" value="1"/>
</dbReference>
<dbReference type="Proteomes" id="UP001147782">
    <property type="component" value="Unassembled WGS sequence"/>
</dbReference>
<proteinExistence type="inferred from homology"/>
<accession>A0A9W9SG44</accession>
<comment type="similarity">
    <text evidence="2">Belongs to the zinc-containing alcohol dehydrogenase family.</text>
</comment>
<keyword evidence="9" id="KW-1185">Reference proteome</keyword>
<evidence type="ECO:0000313" key="9">
    <source>
        <dbReference type="Proteomes" id="UP001147782"/>
    </source>
</evidence>
<protein>
    <submittedName>
        <fullName evidence="8">GroES-like protein</fullName>
    </submittedName>
</protein>
<dbReference type="InterPro" id="IPR011032">
    <property type="entry name" value="GroES-like_sf"/>
</dbReference>
<dbReference type="RefSeq" id="XP_056556870.1">
    <property type="nucleotide sequence ID" value="XM_056698345.1"/>
</dbReference>
<keyword evidence="4" id="KW-0862">Zinc</keyword>
<dbReference type="InterPro" id="IPR013154">
    <property type="entry name" value="ADH-like_N"/>
</dbReference>
<sequence>MILNATSMQAVTWGGNPLQVNVSTLPIPEILDSTDAIVKVSLSALCGADIHTYNGVYEDKEVPWVMGHEALGIIVEVGNSVTSFSIGDKVVVPDQASSSLEDLSTAELTGLGLGSDYFLTTGCQAEYVRVPFANDNLFPIPSQSDDGSSKSAIENIDLDYLLASSIFATGWGALDLSGFQPGDSVAIFGAGPIGLMAVYSAILRGATRVFLVDGDRQRLSIAEGLGAMPIDLTHSDPITKILRQEPDGVLRSVDCVGIEAANRLELKEDKVLQNMTAITKVGGGIGRVGKFHDTSDSMSTSPWQYILPTFQLAMSGFFKKGPQVRSGAIDSALIAPQLIEMILKGKAKPSFIVSSIIGVHEAPEFYERASQHLETKVVIKFPFS</sequence>
<organism evidence="8 9">
    <name type="scientific">Penicillium cataractarum</name>
    <dbReference type="NCBI Taxonomy" id="2100454"/>
    <lineage>
        <taxon>Eukaryota</taxon>
        <taxon>Fungi</taxon>
        <taxon>Dikarya</taxon>
        <taxon>Ascomycota</taxon>
        <taxon>Pezizomycotina</taxon>
        <taxon>Eurotiomycetes</taxon>
        <taxon>Eurotiomycetidae</taxon>
        <taxon>Eurotiales</taxon>
        <taxon>Aspergillaceae</taxon>
        <taxon>Penicillium</taxon>
    </lineage>
</organism>
<dbReference type="GO" id="GO:0046872">
    <property type="term" value="F:metal ion binding"/>
    <property type="evidence" value="ECO:0007669"/>
    <property type="project" value="UniProtKB-KW"/>
</dbReference>
<feature type="domain" description="Alcohol dehydrogenase-like N-terminal" evidence="7">
    <location>
        <begin position="34"/>
        <end position="141"/>
    </location>
</feature>
<dbReference type="Gene3D" id="3.40.50.720">
    <property type="entry name" value="NAD(P)-binding Rossmann-like Domain"/>
    <property type="match status" value="1"/>
</dbReference>
<feature type="domain" description="Alcohol dehydrogenase-like C-terminal" evidence="6">
    <location>
        <begin position="192"/>
        <end position="316"/>
    </location>
</feature>
<dbReference type="EMBL" id="JAPZBS010000004">
    <property type="protein sequence ID" value="KAJ5378007.1"/>
    <property type="molecule type" value="Genomic_DNA"/>
</dbReference>
<dbReference type="Pfam" id="PF08240">
    <property type="entry name" value="ADH_N"/>
    <property type="match status" value="1"/>
</dbReference>